<sequence>MKSTHIILLALAAFGLPAYSIAAEKPVEVQPTDKARDHLLQTCQDENHAFTPKVRAAFLDFARKGALAQLKLKGKSLPADFMAWVDRDPDMATGVYAAHNKPEDVLLWLYSLRLDLGKAKFEKYRHLALAAALVSTKEGMEADITPRKPLKLAIGRDPRKPVNTKDSKRKLDVNDHIINFLNDHTIEDEVRVGKIEPPELKYDDRGIAIPVPENKKSRDGAPATQKVTRKLYAADVLASRELQLKFNSYMKTRGHEVDIDCGDRVIHWSSKAAVHGEQRKKIEKAYRLFRGAYEAKGLLPAGRDLFPSPAERCAYMIRNFEYKFPPALQAKRKWPRFPLTAPWPMLTMLAADRQPLREREERWIAFRDRGEFHQYGEYIGAIAQQFSMQSARRLKPYSFSYATIQMMLKDGGVCGTMGSIAARGGSNLGIPSCQATQPGHCAFVSFRFDPKAKTYRCEGGQYATGGDEKTGPFTPWPFDDRFRRNNRTGGYEIEFHNRKPMIYHQCLAWGVNYDLSGFLDATIAHSVFRLLPEEQRKAHGMKMLESGLALNPYHFLLVDAAQENATTPQDQIRFWKQFLKALSATKDKPGCPTEGLYNTTVKDRMFKRIARMPVPKNPATAREVLAFLESAKCKDQKVLEAYRKAS</sequence>
<reference evidence="1" key="1">
    <citation type="submission" date="2018-05" db="EMBL/GenBank/DDBJ databases">
        <authorList>
            <person name="Lanie J.A."/>
            <person name="Ng W.-L."/>
            <person name="Kazmierczak K.M."/>
            <person name="Andrzejewski T.M."/>
            <person name="Davidsen T.M."/>
            <person name="Wayne K.J."/>
            <person name="Tettelin H."/>
            <person name="Glass J.I."/>
            <person name="Rusch D."/>
            <person name="Podicherti R."/>
            <person name="Tsui H.-C.T."/>
            <person name="Winkler M.E."/>
        </authorList>
    </citation>
    <scope>NUCLEOTIDE SEQUENCE</scope>
</reference>
<evidence type="ECO:0000313" key="1">
    <source>
        <dbReference type="EMBL" id="SVA99310.1"/>
    </source>
</evidence>
<dbReference type="AlphaFoldDB" id="A0A382ACN0"/>
<protein>
    <submittedName>
        <fullName evidence="1">Uncharacterized protein</fullName>
    </submittedName>
</protein>
<organism evidence="1">
    <name type="scientific">marine metagenome</name>
    <dbReference type="NCBI Taxonomy" id="408172"/>
    <lineage>
        <taxon>unclassified sequences</taxon>
        <taxon>metagenomes</taxon>
        <taxon>ecological metagenomes</taxon>
    </lineage>
</organism>
<name>A0A382ACN0_9ZZZZ</name>
<dbReference type="EMBL" id="UINC01024846">
    <property type="protein sequence ID" value="SVA99310.1"/>
    <property type="molecule type" value="Genomic_DNA"/>
</dbReference>
<accession>A0A382ACN0</accession>
<proteinExistence type="predicted"/>
<gene>
    <name evidence="1" type="ORF">METZ01_LOCUS152164</name>
</gene>